<name>A0A951UND7_9CYAN</name>
<keyword evidence="1" id="KW-0812">Transmembrane</keyword>
<feature type="transmembrane region" description="Helical" evidence="1">
    <location>
        <begin position="368"/>
        <end position="389"/>
    </location>
</feature>
<feature type="signal peptide" evidence="2">
    <location>
        <begin position="1"/>
        <end position="26"/>
    </location>
</feature>
<dbReference type="Gene3D" id="2.40.10.10">
    <property type="entry name" value="Trypsin-like serine proteases"/>
    <property type="match status" value="1"/>
</dbReference>
<reference evidence="4" key="1">
    <citation type="submission" date="2021-05" db="EMBL/GenBank/DDBJ databases">
        <authorList>
            <person name="Pietrasiak N."/>
            <person name="Ward R."/>
            <person name="Stajich J.E."/>
            <person name="Kurbessoian T."/>
        </authorList>
    </citation>
    <scope>NUCLEOTIDE SEQUENCE</scope>
    <source>
        <strain evidence="4">UHER 2000/2452</strain>
    </source>
</reference>
<sequence>MPAILRYLGISLTALALALVQFPSVAQNAQPNAREKLATYTKPAIVRVVNGCFGFFPSFYQGPSGTDGIGDAYASYGVLGSGFFITPDGYIATYGIISDIDCEKELTQQLIGEGKKLVPFDSNRPDIKPKIEHVRNVILPSPNPESRQEPLEFKLPSDDSKNASIIKIELDKENAPSLKFGESEKVGLDDVTLVGYAVGAKDNKALKDTEAYEASVSDGRISNDSRKLADNSPAFEISASGSYYAGSPVLNEQGEVIGIITPTEKDKIRYVNEDEVADGQPSNASELALAIPAKAVQKLLTSRNIVNSQGEIDGWYRSGLELFWQGDYASAKEKFEVVKDLFPQHSEVDRLISESNKGRVNQFSKPNFAFWGAIAAAGAAVLGLIFALMRRKPKTARKSSGDVRPFSKPAQTGVSKTSSINAQAWIELEGRGEMIKLPLYKDTHRIGRDPAWSDVEMPASWEVLSRQHAILKREGDSYRIFDGDGKVASRNGLLVDDYDRVDTTVGHLLRPGDTIAIGKNPLEQVRITYFNAASGQASNETKMA</sequence>
<dbReference type="Gene3D" id="2.60.200.20">
    <property type="match status" value="1"/>
</dbReference>
<keyword evidence="1" id="KW-0472">Membrane</keyword>
<feature type="chain" id="PRO_5037167178" evidence="2">
    <location>
        <begin position="27"/>
        <end position="544"/>
    </location>
</feature>
<protein>
    <submittedName>
        <fullName evidence="4">Trypsin-like peptidase domain-containing protein</fullName>
    </submittedName>
</protein>
<proteinExistence type="predicted"/>
<dbReference type="SUPFAM" id="SSF50494">
    <property type="entry name" value="Trypsin-like serine proteases"/>
    <property type="match status" value="1"/>
</dbReference>
<evidence type="ECO:0000259" key="3">
    <source>
        <dbReference type="PROSITE" id="PS50006"/>
    </source>
</evidence>
<dbReference type="InterPro" id="IPR043504">
    <property type="entry name" value="Peptidase_S1_PA_chymotrypsin"/>
</dbReference>
<evidence type="ECO:0000313" key="5">
    <source>
        <dbReference type="Proteomes" id="UP000757435"/>
    </source>
</evidence>
<dbReference type="Pfam" id="PF13365">
    <property type="entry name" value="Trypsin_2"/>
    <property type="match status" value="1"/>
</dbReference>
<feature type="domain" description="FHA" evidence="3">
    <location>
        <begin position="444"/>
        <end position="500"/>
    </location>
</feature>
<dbReference type="Pfam" id="PF00498">
    <property type="entry name" value="FHA"/>
    <property type="match status" value="1"/>
</dbReference>
<dbReference type="EMBL" id="JAHHHD010000014">
    <property type="protein sequence ID" value="MBW4659764.1"/>
    <property type="molecule type" value="Genomic_DNA"/>
</dbReference>
<dbReference type="InterPro" id="IPR000253">
    <property type="entry name" value="FHA_dom"/>
</dbReference>
<dbReference type="SMART" id="SM00240">
    <property type="entry name" value="FHA"/>
    <property type="match status" value="1"/>
</dbReference>
<reference evidence="4" key="2">
    <citation type="journal article" date="2022" name="Microbiol. Resour. Announc.">
        <title>Metagenome Sequencing to Explore Phylogenomics of Terrestrial Cyanobacteria.</title>
        <authorList>
            <person name="Ward R.D."/>
            <person name="Stajich J.E."/>
            <person name="Johansen J.R."/>
            <person name="Huntemann M."/>
            <person name="Clum A."/>
            <person name="Foster B."/>
            <person name="Foster B."/>
            <person name="Roux S."/>
            <person name="Palaniappan K."/>
            <person name="Varghese N."/>
            <person name="Mukherjee S."/>
            <person name="Reddy T.B.K."/>
            <person name="Daum C."/>
            <person name="Copeland A."/>
            <person name="Chen I.A."/>
            <person name="Ivanova N.N."/>
            <person name="Kyrpides N.C."/>
            <person name="Shapiro N."/>
            <person name="Eloe-Fadrosh E.A."/>
            <person name="Pietrasiak N."/>
        </authorList>
    </citation>
    <scope>NUCLEOTIDE SEQUENCE</scope>
    <source>
        <strain evidence="4">UHER 2000/2452</strain>
    </source>
</reference>
<evidence type="ECO:0000256" key="2">
    <source>
        <dbReference type="SAM" id="SignalP"/>
    </source>
</evidence>
<accession>A0A951UND7</accession>
<dbReference type="AlphaFoldDB" id="A0A951UND7"/>
<dbReference type="PROSITE" id="PS50006">
    <property type="entry name" value="FHA_DOMAIN"/>
    <property type="match status" value="1"/>
</dbReference>
<dbReference type="CDD" id="cd00060">
    <property type="entry name" value="FHA"/>
    <property type="match status" value="1"/>
</dbReference>
<gene>
    <name evidence="4" type="ORF">KME15_13890</name>
</gene>
<organism evidence="4 5">
    <name type="scientific">Drouetiella hepatica Uher 2000/2452</name>
    <dbReference type="NCBI Taxonomy" id="904376"/>
    <lineage>
        <taxon>Bacteria</taxon>
        <taxon>Bacillati</taxon>
        <taxon>Cyanobacteriota</taxon>
        <taxon>Cyanophyceae</taxon>
        <taxon>Oculatellales</taxon>
        <taxon>Oculatellaceae</taxon>
        <taxon>Drouetiella</taxon>
    </lineage>
</organism>
<dbReference type="Proteomes" id="UP000757435">
    <property type="component" value="Unassembled WGS sequence"/>
</dbReference>
<dbReference type="SUPFAM" id="SSF49879">
    <property type="entry name" value="SMAD/FHA domain"/>
    <property type="match status" value="1"/>
</dbReference>
<dbReference type="InterPro" id="IPR008984">
    <property type="entry name" value="SMAD_FHA_dom_sf"/>
</dbReference>
<keyword evidence="1" id="KW-1133">Transmembrane helix</keyword>
<comment type="caution">
    <text evidence="4">The sequence shown here is derived from an EMBL/GenBank/DDBJ whole genome shotgun (WGS) entry which is preliminary data.</text>
</comment>
<keyword evidence="2" id="KW-0732">Signal</keyword>
<evidence type="ECO:0000256" key="1">
    <source>
        <dbReference type="SAM" id="Phobius"/>
    </source>
</evidence>
<dbReference type="InterPro" id="IPR009003">
    <property type="entry name" value="Peptidase_S1_PA"/>
</dbReference>
<evidence type="ECO:0000313" key="4">
    <source>
        <dbReference type="EMBL" id="MBW4659764.1"/>
    </source>
</evidence>